<dbReference type="OrthoDB" id="4375196at2"/>
<name>H5TU23_GORO1</name>
<protein>
    <submittedName>
        <fullName evidence="2">Uncharacterized protein</fullName>
    </submittedName>
</protein>
<reference evidence="2" key="1">
    <citation type="submission" date="2012-02" db="EMBL/GenBank/DDBJ databases">
        <title>Whole genome shotgun sequence of Gordonia otitidis NBRC 100426.</title>
        <authorList>
            <person name="Yoshida I."/>
            <person name="Hosoyama A."/>
            <person name="Tsuchikane K."/>
            <person name="Katsumata H."/>
            <person name="Yamazaki S."/>
            <person name="Fujita N."/>
        </authorList>
    </citation>
    <scope>NUCLEOTIDE SEQUENCE [LARGE SCALE GENOMIC DNA]</scope>
    <source>
        <strain evidence="2">NBRC 100426</strain>
    </source>
</reference>
<comment type="caution">
    <text evidence="2">The sequence shown here is derived from an EMBL/GenBank/DDBJ whole genome shotgun (WGS) entry which is preliminary data.</text>
</comment>
<keyword evidence="3" id="KW-1185">Reference proteome</keyword>
<dbReference type="Proteomes" id="UP000005038">
    <property type="component" value="Unassembled WGS sequence"/>
</dbReference>
<feature type="region of interest" description="Disordered" evidence="1">
    <location>
        <begin position="83"/>
        <end position="109"/>
    </location>
</feature>
<evidence type="ECO:0000313" key="3">
    <source>
        <dbReference type="Proteomes" id="UP000005038"/>
    </source>
</evidence>
<dbReference type="EMBL" id="BAFB01000251">
    <property type="protein sequence ID" value="GAB36981.1"/>
    <property type="molecule type" value="Genomic_DNA"/>
</dbReference>
<evidence type="ECO:0000313" key="2">
    <source>
        <dbReference type="EMBL" id="GAB36981.1"/>
    </source>
</evidence>
<evidence type="ECO:0000256" key="1">
    <source>
        <dbReference type="SAM" id="MobiDB-lite"/>
    </source>
</evidence>
<sequence length="109" mass="11313">MHLNAVLEGAHDTVNGVTVRVTWPGSYTVTTPATLQTSHGGLKFTVVSVPKGLRLVSPATDGVTVRRGQSATYLIRLAVDEGSTGVVPGRDPGARTPLDSIPSGPVDRP</sequence>
<dbReference type="AlphaFoldDB" id="H5TU23"/>
<accession>H5TU23</accession>
<proteinExistence type="predicted"/>
<organism evidence="2 3">
    <name type="scientific">Gordonia otitidis (strain DSM 44809 / CCUG 52243 / JCM 12355 / NBRC 100426 / IFM 10032)</name>
    <dbReference type="NCBI Taxonomy" id="1108044"/>
    <lineage>
        <taxon>Bacteria</taxon>
        <taxon>Bacillati</taxon>
        <taxon>Actinomycetota</taxon>
        <taxon>Actinomycetes</taxon>
        <taxon>Mycobacteriales</taxon>
        <taxon>Gordoniaceae</taxon>
        <taxon>Gordonia</taxon>
    </lineage>
</organism>
<gene>
    <name evidence="2" type="ORF">GOOTI_251_00040</name>
</gene>